<organism evidence="1 2">
    <name type="scientific">Puccinia striiformis f. sp. tritici</name>
    <dbReference type="NCBI Taxonomy" id="168172"/>
    <lineage>
        <taxon>Eukaryota</taxon>
        <taxon>Fungi</taxon>
        <taxon>Dikarya</taxon>
        <taxon>Basidiomycota</taxon>
        <taxon>Pucciniomycotina</taxon>
        <taxon>Pucciniomycetes</taxon>
        <taxon>Pucciniales</taxon>
        <taxon>Pucciniaceae</taxon>
        <taxon>Puccinia</taxon>
    </lineage>
</organism>
<proteinExistence type="predicted"/>
<keyword evidence="2" id="KW-1185">Reference proteome</keyword>
<gene>
    <name evidence="1" type="ORF">MJO28_012339</name>
</gene>
<reference evidence="1 2" key="3">
    <citation type="journal article" date="2022" name="Microbiol. Spectr.">
        <title>Folding features and dynamics of 3D genome architecture in plant fungal pathogens.</title>
        <authorList>
            <person name="Xia C."/>
        </authorList>
    </citation>
    <scope>NUCLEOTIDE SEQUENCE [LARGE SCALE GENOMIC DNA]</scope>
    <source>
        <strain evidence="1 2">93-210</strain>
    </source>
</reference>
<protein>
    <submittedName>
        <fullName evidence="1">Uncharacterized protein</fullName>
    </submittedName>
</protein>
<comment type="caution">
    <text evidence="1">The sequence shown here is derived from an EMBL/GenBank/DDBJ whole genome shotgun (WGS) entry which is preliminary data.</text>
</comment>
<evidence type="ECO:0000313" key="2">
    <source>
        <dbReference type="Proteomes" id="UP001060170"/>
    </source>
</evidence>
<accession>A0ACC0E031</accession>
<evidence type="ECO:0000313" key="1">
    <source>
        <dbReference type="EMBL" id="KAI7942312.1"/>
    </source>
</evidence>
<dbReference type="EMBL" id="CM045876">
    <property type="protein sequence ID" value="KAI7942312.1"/>
    <property type="molecule type" value="Genomic_DNA"/>
</dbReference>
<reference evidence="2" key="1">
    <citation type="journal article" date="2018" name="BMC Genomics">
        <title>Genomic insights into host adaptation between the wheat stripe rust pathogen (Puccinia striiformis f. sp. tritici) and the barley stripe rust pathogen (Puccinia striiformis f. sp. hordei).</title>
        <authorList>
            <person name="Xia C."/>
            <person name="Wang M."/>
            <person name="Yin C."/>
            <person name="Cornejo O.E."/>
            <person name="Hulbert S.H."/>
            <person name="Chen X."/>
        </authorList>
    </citation>
    <scope>NUCLEOTIDE SEQUENCE [LARGE SCALE GENOMIC DNA]</scope>
    <source>
        <strain evidence="2">93-210</strain>
    </source>
</reference>
<dbReference type="Proteomes" id="UP001060170">
    <property type="component" value="Chromosome 12"/>
</dbReference>
<sequence length="214" mass="24045">MVGKITDCLKAFEKTLNSINNNNSNPPPPIKSWVSVTKKGLPNQVYRTTNKSPSEIVKIVNNTLASIKAKTADVNLVNIKGLARLPSGDLHFYTQSRFQSNWLWEHKHEWTALCDPTLITPPSSYQAILHSVPISFTPTNRATIAELCRENTINPIVVESTRWFGYPVENNQSHVSIVLNLKDKNLASKIAKGFLFYNGLPLNGAPYKKWLFIL</sequence>
<reference evidence="2" key="2">
    <citation type="journal article" date="2018" name="Mol. Plant Microbe Interact.">
        <title>Genome sequence resources for the wheat stripe rust pathogen (Puccinia striiformis f. sp. tritici) and the barley stripe rust pathogen (Puccinia striiformis f. sp. hordei).</title>
        <authorList>
            <person name="Xia C."/>
            <person name="Wang M."/>
            <person name="Yin C."/>
            <person name="Cornejo O.E."/>
            <person name="Hulbert S.H."/>
            <person name="Chen X."/>
        </authorList>
    </citation>
    <scope>NUCLEOTIDE SEQUENCE [LARGE SCALE GENOMIC DNA]</scope>
    <source>
        <strain evidence="2">93-210</strain>
    </source>
</reference>
<name>A0ACC0E031_9BASI</name>